<proteinExistence type="predicted"/>
<keyword evidence="4" id="KW-1185">Reference proteome</keyword>
<comment type="caution">
    <text evidence="3">The sequence shown here is derived from an EMBL/GenBank/DDBJ whole genome shotgun (WGS) entry which is preliminary data.</text>
</comment>
<dbReference type="EMBL" id="FOSK01000001">
    <property type="protein sequence ID" value="SFJ91340.1"/>
    <property type="molecule type" value="Genomic_DNA"/>
</dbReference>
<feature type="transmembrane region" description="Helical" evidence="2">
    <location>
        <begin position="266"/>
        <end position="291"/>
    </location>
</feature>
<feature type="transmembrane region" description="Helical" evidence="2">
    <location>
        <begin position="311"/>
        <end position="334"/>
    </location>
</feature>
<keyword evidence="2" id="KW-1133">Transmembrane helix</keyword>
<dbReference type="PANTHER" id="PTHR47755">
    <property type="entry name" value="CELL DIVISION PROTEIN FTSX"/>
    <property type="match status" value="1"/>
</dbReference>
<evidence type="ECO:0000256" key="1">
    <source>
        <dbReference type="SAM" id="MobiDB-lite"/>
    </source>
</evidence>
<feature type="transmembrane region" description="Helical" evidence="2">
    <location>
        <begin position="211"/>
        <end position="233"/>
    </location>
</feature>
<sequence length="348" mass="36966">MSGPKSGPKRASAGQKRPTRPRKGPPKGKGGRPVKKATGAKPSGLRFKLKERPAPIVPPQAISGQALMLVVAIMSFLACLTVGFVAIVNDAANDWTNDLVREVTVQIRPADGVNMLQEIDRTLALVREFPGVGDARALSDEETKGLLQPWLGAGLELEELPVPRLVLVEIDDPELLNLADMKAQIEQDIRAASVDDHRVWNRQLSAMANTAVLVGFGILVLVLFSMVLSVIFATQAAMSGNKDVVEVLHFVGAEVSFIASEFQRHFLMLGLKGGVIGGTIAALSFLVIGFFGSSDITSVSGNQVQALFGAVQVSAIGYVGIVAVVVLVAVLTALTSRLAVHRHLANMD</sequence>
<dbReference type="PANTHER" id="PTHR47755:SF1">
    <property type="entry name" value="CELL DIVISION PROTEIN FTSX"/>
    <property type="match status" value="1"/>
</dbReference>
<protein>
    <submittedName>
        <fullName evidence="3">Cell division transport system permease protein</fullName>
    </submittedName>
</protein>
<feature type="compositionally biased region" description="Basic residues" evidence="1">
    <location>
        <begin position="17"/>
        <end position="35"/>
    </location>
</feature>
<evidence type="ECO:0000313" key="4">
    <source>
        <dbReference type="Proteomes" id="UP000199598"/>
    </source>
</evidence>
<evidence type="ECO:0000256" key="2">
    <source>
        <dbReference type="SAM" id="Phobius"/>
    </source>
</evidence>
<dbReference type="Proteomes" id="UP000199598">
    <property type="component" value="Unassembled WGS sequence"/>
</dbReference>
<evidence type="ECO:0000313" key="3">
    <source>
        <dbReference type="EMBL" id="SFJ91340.1"/>
    </source>
</evidence>
<dbReference type="RefSeq" id="WP_208859979.1">
    <property type="nucleotide sequence ID" value="NZ_FOSK01000001.1"/>
</dbReference>
<dbReference type="GO" id="GO:0051301">
    <property type="term" value="P:cell division"/>
    <property type="evidence" value="ECO:0007669"/>
    <property type="project" value="UniProtKB-KW"/>
</dbReference>
<feature type="region of interest" description="Disordered" evidence="1">
    <location>
        <begin position="1"/>
        <end position="45"/>
    </location>
</feature>
<dbReference type="InterPro" id="IPR004513">
    <property type="entry name" value="FtsX"/>
</dbReference>
<accession>A0A1I3V877</accession>
<feature type="transmembrane region" description="Helical" evidence="2">
    <location>
        <begin position="66"/>
        <end position="88"/>
    </location>
</feature>
<gene>
    <name evidence="3" type="ORF">SAMN04488518_101240</name>
</gene>
<keyword evidence="3" id="KW-0131">Cell cycle</keyword>
<organism evidence="3 4">
    <name type="scientific">Pseudovibrio ascidiaceicola</name>
    <dbReference type="NCBI Taxonomy" id="285279"/>
    <lineage>
        <taxon>Bacteria</taxon>
        <taxon>Pseudomonadati</taxon>
        <taxon>Pseudomonadota</taxon>
        <taxon>Alphaproteobacteria</taxon>
        <taxon>Hyphomicrobiales</taxon>
        <taxon>Stappiaceae</taxon>
        <taxon>Pseudovibrio</taxon>
    </lineage>
</organism>
<name>A0A1I3V877_9HYPH</name>
<keyword evidence="2" id="KW-0472">Membrane</keyword>
<keyword evidence="3" id="KW-0132">Cell division</keyword>
<keyword evidence="2" id="KW-0812">Transmembrane</keyword>
<reference evidence="3 4" key="1">
    <citation type="submission" date="2016-10" db="EMBL/GenBank/DDBJ databases">
        <authorList>
            <person name="Varghese N."/>
            <person name="Submissions S."/>
        </authorList>
    </citation>
    <scope>NUCLEOTIDE SEQUENCE [LARGE SCALE GENOMIC DNA]</scope>
    <source>
        <strain evidence="3 4">DSM 16392</strain>
    </source>
</reference>